<dbReference type="HAMAP" id="MF_00983">
    <property type="entry name" value="PriA"/>
    <property type="match status" value="1"/>
</dbReference>
<dbReference type="SMART" id="SM00490">
    <property type="entry name" value="HELICc"/>
    <property type="match status" value="1"/>
</dbReference>
<dbReference type="Gene3D" id="3.40.50.300">
    <property type="entry name" value="P-loop containing nucleotide triphosphate hydrolases"/>
    <property type="match status" value="2"/>
</dbReference>
<keyword evidence="4 12" id="KW-0547">Nucleotide-binding</keyword>
<reference evidence="16" key="1">
    <citation type="journal article" date="2014" name="Genome Announc.">
        <title>Complete Genome Sequence of Campylobacter iguaniorum Strain 1485ET, Isolated from a Bearded Dragon (Pogona vitticeps).</title>
        <authorList>
            <person name="Gilbert M.J."/>
            <person name="Miller W.G."/>
            <person name="Yee E."/>
            <person name="Kik M."/>
            <person name="Wagenaar J.A."/>
            <person name="Duim B."/>
        </authorList>
    </citation>
    <scope>NUCLEOTIDE SEQUENCE [LARGE SCALE GENOMIC DNA]</scope>
    <source>
        <strain evidence="16">1485E</strain>
    </source>
</reference>
<dbReference type="PROSITE" id="PS51194">
    <property type="entry name" value="HELICASE_CTER"/>
    <property type="match status" value="1"/>
</dbReference>
<comment type="catalytic activity">
    <reaction evidence="11 12">
        <text>ATP + H2O = ADP + phosphate + H(+)</text>
        <dbReference type="Rhea" id="RHEA:13065"/>
        <dbReference type="ChEBI" id="CHEBI:15377"/>
        <dbReference type="ChEBI" id="CHEBI:15378"/>
        <dbReference type="ChEBI" id="CHEBI:30616"/>
        <dbReference type="ChEBI" id="CHEBI:43474"/>
        <dbReference type="ChEBI" id="CHEBI:456216"/>
        <dbReference type="EC" id="5.6.2.4"/>
    </reaction>
</comment>
<evidence type="ECO:0000256" key="4">
    <source>
        <dbReference type="ARBA" id="ARBA00022741"/>
    </source>
</evidence>
<evidence type="ECO:0000256" key="7">
    <source>
        <dbReference type="ARBA" id="ARBA00022833"/>
    </source>
</evidence>
<feature type="binding site" evidence="12">
    <location>
        <position position="331"/>
    </location>
    <ligand>
        <name>Zn(2+)</name>
        <dbReference type="ChEBI" id="CHEBI:29105"/>
        <label>1</label>
    </ligand>
</feature>
<evidence type="ECO:0000256" key="3">
    <source>
        <dbReference type="ARBA" id="ARBA00022723"/>
    </source>
</evidence>
<dbReference type="Proteomes" id="UP000028486">
    <property type="component" value="Chromosome"/>
</dbReference>
<evidence type="ECO:0000313" key="16">
    <source>
        <dbReference type="Proteomes" id="UP000028486"/>
    </source>
</evidence>
<gene>
    <name evidence="12 15" type="primary">priA</name>
    <name evidence="15" type="ORF">CIG1485E_0867</name>
</gene>
<evidence type="ECO:0000256" key="2">
    <source>
        <dbReference type="ARBA" id="ARBA00022705"/>
    </source>
</evidence>
<proteinExistence type="inferred from homology"/>
<dbReference type="PANTHER" id="PTHR30580">
    <property type="entry name" value="PRIMOSOMAL PROTEIN N"/>
    <property type="match status" value="1"/>
</dbReference>
<dbReference type="GO" id="GO:0006302">
    <property type="term" value="P:double-strand break repair"/>
    <property type="evidence" value="ECO:0007669"/>
    <property type="project" value="InterPro"/>
</dbReference>
<protein>
    <recommendedName>
        <fullName evidence="12">Replication restart protein PriA</fullName>
    </recommendedName>
    <alternativeName>
        <fullName evidence="12">ATP-dependent DNA helicase PriA</fullName>
        <ecNumber evidence="12">5.6.2.4</ecNumber>
    </alternativeName>
    <alternativeName>
        <fullName evidence="12">DNA 3'-5' helicase PriA</fullName>
    </alternativeName>
</protein>
<comment type="catalytic activity">
    <reaction evidence="12">
        <text>Couples ATP hydrolysis with the unwinding of duplex DNA by translocating in the 3'-5' direction.</text>
        <dbReference type="EC" id="5.6.2.4"/>
    </reaction>
</comment>
<evidence type="ECO:0000313" key="15">
    <source>
        <dbReference type="EMBL" id="AII14705.1"/>
    </source>
</evidence>
<dbReference type="STRING" id="1244531.CIG2463D_0866"/>
<dbReference type="GO" id="GO:0006310">
    <property type="term" value="P:DNA recombination"/>
    <property type="evidence" value="ECO:0007669"/>
    <property type="project" value="InterPro"/>
</dbReference>
<feature type="binding site" evidence="12">
    <location>
        <position position="343"/>
    </location>
    <ligand>
        <name>Zn(2+)</name>
        <dbReference type="ChEBI" id="CHEBI:29105"/>
        <label>2</label>
    </ligand>
</feature>
<keyword evidence="16" id="KW-1185">Reference proteome</keyword>
<feature type="binding site" evidence="12">
    <location>
        <position position="361"/>
    </location>
    <ligand>
        <name>Zn(2+)</name>
        <dbReference type="ChEBI" id="CHEBI:29105"/>
        <label>2</label>
    </ligand>
</feature>
<dbReference type="Pfam" id="PF00271">
    <property type="entry name" value="Helicase_C"/>
    <property type="match status" value="1"/>
</dbReference>
<comment type="subunit">
    <text evidence="12">Component of the replication restart primosome.</text>
</comment>
<keyword evidence="3 12" id="KW-0479">Metal-binding</keyword>
<feature type="binding site" evidence="12">
    <location>
        <position position="334"/>
    </location>
    <ligand>
        <name>Zn(2+)</name>
        <dbReference type="ChEBI" id="CHEBI:29105"/>
        <label>1</label>
    </ligand>
</feature>
<evidence type="ECO:0000256" key="1">
    <source>
        <dbReference type="ARBA" id="ARBA00022515"/>
    </source>
</evidence>
<dbReference type="GO" id="GO:0043138">
    <property type="term" value="F:3'-5' DNA helicase activity"/>
    <property type="evidence" value="ECO:0007669"/>
    <property type="project" value="UniProtKB-EC"/>
</dbReference>
<feature type="binding site" evidence="12">
    <location>
        <position position="374"/>
    </location>
    <ligand>
        <name>Zn(2+)</name>
        <dbReference type="ChEBI" id="CHEBI:29105"/>
        <label>1</label>
    </ligand>
</feature>
<dbReference type="eggNOG" id="COG1198">
    <property type="taxonomic scope" value="Bacteria"/>
</dbReference>
<dbReference type="GO" id="GO:0006270">
    <property type="term" value="P:DNA replication initiation"/>
    <property type="evidence" value="ECO:0007669"/>
    <property type="project" value="TreeGrafter"/>
</dbReference>
<accession>A0A076F900</accession>
<feature type="binding site" evidence="12">
    <location>
        <position position="340"/>
    </location>
    <ligand>
        <name>Zn(2+)</name>
        <dbReference type="ChEBI" id="CHEBI:29105"/>
        <label>2</label>
    </ligand>
</feature>
<keyword evidence="8 12" id="KW-0067">ATP-binding</keyword>
<sequence length="609" mass="68802">MYYYEVAISGASLPPLTYEFTTLLEPFSEVKIKLKNKIQTGYIVREVDKPSFKTAEILELTGAKLTGLQIELLKFISYYYTCELGVASGLFEPCLDTKIFKGEFTKSPNLSPKQLEALNYAKQNQISLLFGDTGSGKSEVYISLIKEFLDAGKQALFLMPEISLTPQMQKRLEEYFGCGVGIWHSKITQKSKKELLEKFFSGEIKLIAGARSALFLPFTDLGVIVVDEEHDDSYKSSSKPYYNARDLSVYLAKFGIKVLLGSATPSVSSFDKFNHFRLKGTFFESQKEFIYDESATALSQTIINELRNSLNSGKQAVVFLPTRANFKFLLCKECNKSIKCPYCSVSMSLHKKTNALRCHYCGFAMPIPKSCPNCDSQMLESKKIGTSELVLELEREFEGVRIAKFDKDEITTHKKLTTLLKNFNDKKIDILVGTQMLSKGHDYHNVDLAVIMGLDEHLEYCDFRAREKTLSLAMQVAGRAGRASKAKVIIQTLQKDFFENYISDYDKFIEDELEFRNPLYPPFARLLRIIISDKSEANAQNLEEEILKNIASIPDLQIIGHGKALIEFINSKFRREIMLRSSSHIPLLKAANVASRFGGSADIDPVSFN</sequence>
<organism evidence="15 16">
    <name type="scientific">Campylobacter iguaniorum</name>
    <dbReference type="NCBI Taxonomy" id="1244531"/>
    <lineage>
        <taxon>Bacteria</taxon>
        <taxon>Pseudomonadati</taxon>
        <taxon>Campylobacterota</taxon>
        <taxon>Epsilonproteobacteria</taxon>
        <taxon>Campylobacterales</taxon>
        <taxon>Campylobacteraceae</taxon>
        <taxon>Campylobacter</taxon>
    </lineage>
</organism>
<dbReference type="GO" id="GO:0016887">
    <property type="term" value="F:ATP hydrolysis activity"/>
    <property type="evidence" value="ECO:0007669"/>
    <property type="project" value="RHEA"/>
</dbReference>
<evidence type="ECO:0000256" key="10">
    <source>
        <dbReference type="ARBA" id="ARBA00023235"/>
    </source>
</evidence>
<dbReference type="InterPro" id="IPR014001">
    <property type="entry name" value="Helicase_ATP-bd"/>
</dbReference>
<comment type="function">
    <text evidence="12">Initiates the restart of stalled replication forks, which reloads the replicative helicase on sites other than the origin of replication. Recognizes and binds to abandoned replication forks and remodels them to uncover a helicase loading site. Promotes assembly of the primosome at these replication forks.</text>
</comment>
<keyword evidence="9 12" id="KW-0238">DNA-binding</keyword>
<keyword evidence="2 12" id="KW-0235">DNA replication</keyword>
<evidence type="ECO:0000259" key="14">
    <source>
        <dbReference type="PROSITE" id="PS51194"/>
    </source>
</evidence>
<feature type="binding site" evidence="12">
    <location>
        <position position="371"/>
    </location>
    <ligand>
        <name>Zn(2+)</name>
        <dbReference type="ChEBI" id="CHEBI:29105"/>
        <label>1</label>
    </ligand>
</feature>
<comment type="cofactor">
    <cofactor evidence="12">
        <name>Zn(2+)</name>
        <dbReference type="ChEBI" id="CHEBI:29105"/>
    </cofactor>
    <text evidence="12">Binds 2 zinc ions per subunit.</text>
</comment>
<dbReference type="InterPro" id="IPR040498">
    <property type="entry name" value="PriA_CRR"/>
</dbReference>
<dbReference type="InterPro" id="IPR001650">
    <property type="entry name" value="Helicase_C-like"/>
</dbReference>
<evidence type="ECO:0000256" key="9">
    <source>
        <dbReference type="ARBA" id="ARBA00023125"/>
    </source>
</evidence>
<dbReference type="HOGENOM" id="CLU_013353_4_1_7"/>
<dbReference type="Pfam" id="PF18319">
    <property type="entry name" value="Zn_ribbon_PriA"/>
    <property type="match status" value="1"/>
</dbReference>
<evidence type="ECO:0000256" key="12">
    <source>
        <dbReference type="HAMAP-Rule" id="MF_00983"/>
    </source>
</evidence>
<evidence type="ECO:0000256" key="6">
    <source>
        <dbReference type="ARBA" id="ARBA00022806"/>
    </source>
</evidence>
<dbReference type="GO" id="GO:0005524">
    <property type="term" value="F:ATP binding"/>
    <property type="evidence" value="ECO:0007669"/>
    <property type="project" value="UniProtKB-UniRule"/>
</dbReference>
<dbReference type="NCBIfam" id="TIGR00595">
    <property type="entry name" value="priA"/>
    <property type="match status" value="1"/>
</dbReference>
<dbReference type="InterPro" id="IPR011545">
    <property type="entry name" value="DEAD/DEAH_box_helicase_dom"/>
</dbReference>
<dbReference type="InterPro" id="IPR027417">
    <property type="entry name" value="P-loop_NTPase"/>
</dbReference>
<dbReference type="GO" id="GO:1990077">
    <property type="term" value="C:primosome complex"/>
    <property type="evidence" value="ECO:0007669"/>
    <property type="project" value="UniProtKB-UniRule"/>
</dbReference>
<dbReference type="AlphaFoldDB" id="A0A076F900"/>
<dbReference type="PANTHER" id="PTHR30580:SF0">
    <property type="entry name" value="PRIMOSOMAL PROTEIN N"/>
    <property type="match status" value="1"/>
</dbReference>
<keyword evidence="10 12" id="KW-0413">Isomerase</keyword>
<dbReference type="GO" id="GO:0003677">
    <property type="term" value="F:DNA binding"/>
    <property type="evidence" value="ECO:0007669"/>
    <property type="project" value="UniProtKB-UniRule"/>
</dbReference>
<evidence type="ECO:0000259" key="13">
    <source>
        <dbReference type="PROSITE" id="PS51192"/>
    </source>
</evidence>
<dbReference type="SMART" id="SM00487">
    <property type="entry name" value="DEXDc"/>
    <property type="match status" value="1"/>
</dbReference>
<keyword evidence="5 12" id="KW-0378">Hydrolase</keyword>
<name>A0A076F900_9BACT</name>
<dbReference type="GO" id="GO:0006269">
    <property type="term" value="P:DNA replication, synthesis of primer"/>
    <property type="evidence" value="ECO:0007669"/>
    <property type="project" value="UniProtKB-KW"/>
</dbReference>
<comment type="similarity">
    <text evidence="12">Belongs to the helicase family. PriA subfamily.</text>
</comment>
<evidence type="ECO:0000256" key="11">
    <source>
        <dbReference type="ARBA" id="ARBA00048988"/>
    </source>
</evidence>
<dbReference type="RefSeq" id="WP_038454112.1">
    <property type="nucleotide sequence ID" value="NZ_CP009043.1"/>
</dbReference>
<evidence type="ECO:0000256" key="8">
    <source>
        <dbReference type="ARBA" id="ARBA00022840"/>
    </source>
</evidence>
<evidence type="ECO:0000256" key="5">
    <source>
        <dbReference type="ARBA" id="ARBA00022801"/>
    </source>
</evidence>
<dbReference type="SUPFAM" id="SSF52540">
    <property type="entry name" value="P-loop containing nucleoside triphosphate hydrolases"/>
    <property type="match status" value="1"/>
</dbReference>
<keyword evidence="6 12" id="KW-0347">Helicase</keyword>
<dbReference type="EMBL" id="CP009043">
    <property type="protein sequence ID" value="AII14705.1"/>
    <property type="molecule type" value="Genomic_DNA"/>
</dbReference>
<keyword evidence="1 12" id="KW-0639">Primosome</keyword>
<dbReference type="GO" id="GO:0008270">
    <property type="term" value="F:zinc ion binding"/>
    <property type="evidence" value="ECO:0007669"/>
    <property type="project" value="UniProtKB-UniRule"/>
</dbReference>
<dbReference type="InterPro" id="IPR005259">
    <property type="entry name" value="PriA"/>
</dbReference>
<dbReference type="OrthoDB" id="9759544at2"/>
<dbReference type="KEGG" id="caj:CIG1485E_0867"/>
<dbReference type="EC" id="5.6.2.4" evidence="12"/>
<feature type="binding site" evidence="12">
    <location>
        <position position="358"/>
    </location>
    <ligand>
        <name>Zn(2+)</name>
        <dbReference type="ChEBI" id="CHEBI:29105"/>
        <label>2</label>
    </ligand>
</feature>
<dbReference type="InterPro" id="IPR041236">
    <property type="entry name" value="PriA_C"/>
</dbReference>
<dbReference type="Pfam" id="PF18074">
    <property type="entry name" value="PriA_C"/>
    <property type="match status" value="1"/>
</dbReference>
<feature type="domain" description="Helicase C-terminal" evidence="14">
    <location>
        <begin position="366"/>
        <end position="527"/>
    </location>
</feature>
<keyword evidence="7 12" id="KW-0862">Zinc</keyword>
<dbReference type="Pfam" id="PF00270">
    <property type="entry name" value="DEAD"/>
    <property type="match status" value="1"/>
</dbReference>
<dbReference type="NCBIfam" id="NF004069">
    <property type="entry name" value="PRK05580.2-1"/>
    <property type="match status" value="1"/>
</dbReference>
<dbReference type="FunFam" id="3.40.50.300:FF:000489">
    <property type="entry name" value="Primosome assembly protein PriA"/>
    <property type="match status" value="1"/>
</dbReference>
<feature type="domain" description="Helicase ATP-binding" evidence="13">
    <location>
        <begin position="118"/>
        <end position="283"/>
    </location>
</feature>
<dbReference type="PROSITE" id="PS51192">
    <property type="entry name" value="HELICASE_ATP_BIND_1"/>
    <property type="match status" value="1"/>
</dbReference>